<sequence length="153" mass="17601">MKSLSFAVLAMLAAFTMAQRAAAAVDETTPKPAEEEKCCWECHLFDFHCWKNECRWDACTEEWKEEHPEEAALAEQKMEACAHLQNGGSEAYAQLRLGNSAPLSVTRTECEALRMNIEAATRPRDDFGDCCWKCQIWDHDSDCFEDCFWKMWC</sequence>
<dbReference type="Proteomes" id="UP000041254">
    <property type="component" value="Unassembled WGS sequence"/>
</dbReference>
<dbReference type="AlphaFoldDB" id="A0A0G4EBD2"/>
<organism evidence="2 3">
    <name type="scientific">Vitrella brassicaformis (strain CCMP3155)</name>
    <dbReference type="NCBI Taxonomy" id="1169540"/>
    <lineage>
        <taxon>Eukaryota</taxon>
        <taxon>Sar</taxon>
        <taxon>Alveolata</taxon>
        <taxon>Colpodellida</taxon>
        <taxon>Vitrellaceae</taxon>
        <taxon>Vitrella</taxon>
    </lineage>
</organism>
<dbReference type="InParanoid" id="A0A0G4EBD2"/>
<accession>A0A0G4EBD2</accession>
<name>A0A0G4EBD2_VITBC</name>
<keyword evidence="1" id="KW-0732">Signal</keyword>
<dbReference type="PhylomeDB" id="A0A0G4EBD2"/>
<feature type="signal peptide" evidence="1">
    <location>
        <begin position="1"/>
        <end position="23"/>
    </location>
</feature>
<protein>
    <recommendedName>
        <fullName evidence="4">PSI domain-containing protein</fullName>
    </recommendedName>
</protein>
<proteinExistence type="predicted"/>
<gene>
    <name evidence="2" type="ORF">Vbra_3588</name>
</gene>
<dbReference type="EMBL" id="CDMY01000130">
    <property type="protein sequence ID" value="CEL93009.1"/>
    <property type="molecule type" value="Genomic_DNA"/>
</dbReference>
<reference evidence="2 3" key="1">
    <citation type="submission" date="2014-11" db="EMBL/GenBank/DDBJ databases">
        <authorList>
            <person name="Zhu J."/>
            <person name="Qi W."/>
            <person name="Song R."/>
        </authorList>
    </citation>
    <scope>NUCLEOTIDE SEQUENCE [LARGE SCALE GENOMIC DNA]</scope>
</reference>
<feature type="chain" id="PRO_5005187102" description="PSI domain-containing protein" evidence="1">
    <location>
        <begin position="24"/>
        <end position="153"/>
    </location>
</feature>
<dbReference type="VEuPathDB" id="CryptoDB:Vbra_3588"/>
<evidence type="ECO:0000313" key="3">
    <source>
        <dbReference type="Proteomes" id="UP000041254"/>
    </source>
</evidence>
<keyword evidence="3" id="KW-1185">Reference proteome</keyword>
<evidence type="ECO:0000256" key="1">
    <source>
        <dbReference type="SAM" id="SignalP"/>
    </source>
</evidence>
<evidence type="ECO:0000313" key="2">
    <source>
        <dbReference type="EMBL" id="CEL93009.1"/>
    </source>
</evidence>
<evidence type="ECO:0008006" key="4">
    <source>
        <dbReference type="Google" id="ProtNLM"/>
    </source>
</evidence>